<reference evidence="9 10" key="1">
    <citation type="submission" date="2018-10" db="EMBL/GenBank/DDBJ databases">
        <title>Sequencing the genomes of 1000 actinobacteria strains.</title>
        <authorList>
            <person name="Klenk H.-P."/>
        </authorList>
    </citation>
    <scope>NUCLEOTIDE SEQUENCE [LARGE SCALE GENOMIC DNA]</scope>
    <source>
        <strain evidence="9 10">DSM 43911</strain>
    </source>
</reference>
<feature type="binding site" evidence="7">
    <location>
        <position position="40"/>
    </location>
    <ligand>
        <name>ATP</name>
        <dbReference type="ChEBI" id="CHEBI:30616"/>
    </ligand>
</feature>
<evidence type="ECO:0000256" key="4">
    <source>
        <dbReference type="ARBA" id="ARBA00022741"/>
    </source>
</evidence>
<dbReference type="PANTHER" id="PTHR43289:SF6">
    <property type="entry name" value="SERINE_THREONINE-PROTEIN KINASE NEKL-3"/>
    <property type="match status" value="1"/>
</dbReference>
<evidence type="ECO:0000313" key="10">
    <source>
        <dbReference type="Proteomes" id="UP000272729"/>
    </source>
</evidence>
<evidence type="ECO:0000256" key="2">
    <source>
        <dbReference type="ARBA" id="ARBA00022527"/>
    </source>
</evidence>
<dbReference type="GO" id="GO:0005524">
    <property type="term" value="F:ATP binding"/>
    <property type="evidence" value="ECO:0007669"/>
    <property type="project" value="UniProtKB-UniRule"/>
</dbReference>
<dbReference type="PANTHER" id="PTHR43289">
    <property type="entry name" value="MITOGEN-ACTIVATED PROTEIN KINASE KINASE KINASE 20-RELATED"/>
    <property type="match status" value="1"/>
</dbReference>
<dbReference type="InterPro" id="IPR000719">
    <property type="entry name" value="Prot_kinase_dom"/>
</dbReference>
<dbReference type="InterPro" id="IPR008266">
    <property type="entry name" value="Tyr_kinase_AS"/>
</dbReference>
<evidence type="ECO:0000259" key="8">
    <source>
        <dbReference type="PROSITE" id="PS50011"/>
    </source>
</evidence>
<organism evidence="9 10">
    <name type="scientific">Saccharothrix variisporea</name>
    <dbReference type="NCBI Taxonomy" id="543527"/>
    <lineage>
        <taxon>Bacteria</taxon>
        <taxon>Bacillati</taxon>
        <taxon>Actinomycetota</taxon>
        <taxon>Actinomycetes</taxon>
        <taxon>Pseudonocardiales</taxon>
        <taxon>Pseudonocardiaceae</taxon>
        <taxon>Saccharothrix</taxon>
    </lineage>
</organism>
<gene>
    <name evidence="9" type="ORF">DFJ66_2463</name>
</gene>
<accession>A0A495X4P2</accession>
<dbReference type="CDD" id="cd14014">
    <property type="entry name" value="STKc_PknB_like"/>
    <property type="match status" value="1"/>
</dbReference>
<dbReference type="GO" id="GO:0004674">
    <property type="term" value="F:protein serine/threonine kinase activity"/>
    <property type="evidence" value="ECO:0007669"/>
    <property type="project" value="UniProtKB-KW"/>
</dbReference>
<keyword evidence="5 9" id="KW-0418">Kinase</keyword>
<dbReference type="AlphaFoldDB" id="A0A495X4P2"/>
<dbReference type="SUPFAM" id="SSF51445">
    <property type="entry name" value="(Trans)glycosidases"/>
    <property type="match status" value="1"/>
</dbReference>
<keyword evidence="2" id="KW-0723">Serine/threonine-protein kinase</keyword>
<proteinExistence type="predicted"/>
<dbReference type="RefSeq" id="WP_246029710.1">
    <property type="nucleotide sequence ID" value="NZ_JBIUBA010000002.1"/>
</dbReference>
<dbReference type="SUPFAM" id="SSF56112">
    <property type="entry name" value="Protein kinase-like (PK-like)"/>
    <property type="match status" value="1"/>
</dbReference>
<evidence type="ECO:0000256" key="1">
    <source>
        <dbReference type="ARBA" id="ARBA00012513"/>
    </source>
</evidence>
<evidence type="ECO:0000256" key="3">
    <source>
        <dbReference type="ARBA" id="ARBA00022679"/>
    </source>
</evidence>
<keyword evidence="3" id="KW-0808">Transferase</keyword>
<dbReference type="EC" id="2.7.11.1" evidence="1"/>
<evidence type="ECO:0000256" key="6">
    <source>
        <dbReference type="ARBA" id="ARBA00022840"/>
    </source>
</evidence>
<dbReference type="PROSITE" id="PS00109">
    <property type="entry name" value="PROTEIN_KINASE_TYR"/>
    <property type="match status" value="1"/>
</dbReference>
<feature type="domain" description="Protein kinase" evidence="8">
    <location>
        <begin position="11"/>
        <end position="241"/>
    </location>
</feature>
<dbReference type="EMBL" id="RBXR01000001">
    <property type="protein sequence ID" value="RKT69261.1"/>
    <property type="molecule type" value="Genomic_DNA"/>
</dbReference>
<dbReference type="PROSITE" id="PS50011">
    <property type="entry name" value="PROTEIN_KINASE_DOM"/>
    <property type="match status" value="1"/>
</dbReference>
<dbReference type="Pfam" id="PF00069">
    <property type="entry name" value="Pkinase"/>
    <property type="match status" value="1"/>
</dbReference>
<dbReference type="PROSITE" id="PS00107">
    <property type="entry name" value="PROTEIN_KINASE_ATP"/>
    <property type="match status" value="1"/>
</dbReference>
<comment type="caution">
    <text evidence="9">The sequence shown here is derived from an EMBL/GenBank/DDBJ whole genome shotgun (WGS) entry which is preliminary data.</text>
</comment>
<keyword evidence="10" id="KW-1185">Reference proteome</keyword>
<dbReference type="InterPro" id="IPR011009">
    <property type="entry name" value="Kinase-like_dom_sf"/>
</dbReference>
<keyword evidence="6 7" id="KW-0067">ATP-binding</keyword>
<keyword evidence="4 7" id="KW-0547">Nucleotide-binding</keyword>
<dbReference type="Gene3D" id="3.30.200.20">
    <property type="entry name" value="Phosphorylase Kinase, domain 1"/>
    <property type="match status" value="1"/>
</dbReference>
<dbReference type="InterPro" id="IPR017441">
    <property type="entry name" value="Protein_kinase_ATP_BS"/>
</dbReference>
<dbReference type="Proteomes" id="UP000272729">
    <property type="component" value="Unassembled WGS sequence"/>
</dbReference>
<dbReference type="InterPro" id="IPR017853">
    <property type="entry name" value="GH"/>
</dbReference>
<sequence>MRSGDVVAGRYRLDEVVGVGGMGEVWRATDLELRRVVALKQATTGDGEATRREARIGAGLHHAHVISVFDTVVDGDRRWLVMEYLPARSLAEICRTDGPIAPDLATRVGAQIATALAAMHAKGMVHRDITLANVLVTPDGTAKLADLGVAMWDEVTVTGSAREAGTDGYLAPEVRRGHRATPAADVYSLGVALSAAAEGRVDKRLAGVLAAMTDPDPARRPDAEWAARLFGATRGPSNPVLVTVGAAVALVAVLAATLTASSGPFSSAATRGAPPPGTLLYGIGDLIGTAMESEFVRETPVTMLTTNYHKPSDLPTMTPWRDKEVPDAYARGYALHVLVADWEIDDPEVPVDTKYGPGCGRSYPLSPAFGEHMRALARIFAGKADDPPLYVTVFNEVNKMACEDGSYAASPAYYEALQDSYLDVRRIIKETAPNAQVALGWDGYQVEDDDAESGGGRSMFSHFARALRASDYQAVVAKQRYGNVFQVRESVRILGEYGKVMVAAYLDTTGEVLDLDVRTLLSDESIAGLNKQGLFAWNFNNQRELAVDRGPVLDYIKNAIRRTGRAPR</sequence>
<dbReference type="Gene3D" id="1.10.510.10">
    <property type="entry name" value="Transferase(Phosphotransferase) domain 1"/>
    <property type="match status" value="1"/>
</dbReference>
<evidence type="ECO:0000256" key="7">
    <source>
        <dbReference type="PROSITE-ProRule" id="PRU10141"/>
    </source>
</evidence>
<evidence type="ECO:0000313" key="9">
    <source>
        <dbReference type="EMBL" id="RKT69261.1"/>
    </source>
</evidence>
<evidence type="ECO:0000256" key="5">
    <source>
        <dbReference type="ARBA" id="ARBA00022777"/>
    </source>
</evidence>
<protein>
    <recommendedName>
        <fullName evidence="1">non-specific serine/threonine protein kinase</fullName>
        <ecNumber evidence="1">2.7.11.1</ecNumber>
    </recommendedName>
</protein>
<name>A0A495X4P2_9PSEU</name>